<dbReference type="GO" id="GO:0003677">
    <property type="term" value="F:DNA binding"/>
    <property type="evidence" value="ECO:0007669"/>
    <property type="project" value="UniProtKB-KW"/>
</dbReference>
<accession>A0A6J4KLH7</accession>
<dbReference type="PANTHER" id="PTHR35528">
    <property type="entry name" value="BLL1675 PROTEIN"/>
    <property type="match status" value="1"/>
</dbReference>
<evidence type="ECO:0000256" key="1">
    <source>
        <dbReference type="ARBA" id="ARBA00022578"/>
    </source>
</evidence>
<feature type="domain" description="DDE" evidence="5">
    <location>
        <begin position="77"/>
        <end position="204"/>
    </location>
</feature>
<gene>
    <name evidence="6" type="ORF">AVDCRST_MAG40-873</name>
</gene>
<dbReference type="EMBL" id="CADCTX010000255">
    <property type="protein sequence ID" value="CAA9309319.1"/>
    <property type="molecule type" value="Genomic_DNA"/>
</dbReference>
<name>A0A6J4KLH7_9BACT</name>
<dbReference type="InterPro" id="IPR032874">
    <property type="entry name" value="DDE_dom"/>
</dbReference>
<dbReference type="PANTHER" id="PTHR35528:SF3">
    <property type="entry name" value="BLL1675 PROTEIN"/>
    <property type="match status" value="1"/>
</dbReference>
<evidence type="ECO:0000256" key="4">
    <source>
        <dbReference type="SAM" id="MobiDB-lite"/>
    </source>
</evidence>
<dbReference type="InterPro" id="IPR047930">
    <property type="entry name" value="Transpos_IS6"/>
</dbReference>
<reference evidence="6" key="1">
    <citation type="submission" date="2020-02" db="EMBL/GenBank/DDBJ databases">
        <authorList>
            <person name="Meier V. D."/>
        </authorList>
    </citation>
    <scope>NUCLEOTIDE SEQUENCE</scope>
    <source>
        <strain evidence="6">AVDCRST_MAG40</strain>
    </source>
</reference>
<evidence type="ECO:0000259" key="5">
    <source>
        <dbReference type="Pfam" id="PF13610"/>
    </source>
</evidence>
<dbReference type="Pfam" id="PF13610">
    <property type="entry name" value="DDE_Tnp_IS240"/>
    <property type="match status" value="1"/>
</dbReference>
<dbReference type="NCBIfam" id="NF033587">
    <property type="entry name" value="transpos_IS6"/>
    <property type="match status" value="1"/>
</dbReference>
<sequence length="238" mass="27877">MKEQAAAPSYKRHRFPPAIIGHAVWLYFRFALSYRDVEELLAERGVLVTYETIRQWCRKFGQTYANALRRRRPRPGDKWHLDEVFVQINGVQHYLWRAVDQDGHVLDILVQSRRDKRAAVTFLRRLLKGLAYVPRVVITDKLASYGAAMREVLPSVEHRRHKGLNNRAENSHQPTRERERRLRRFKDPGHAQRFLAAYGPIASHFRPRRHRLTAAANRETRGERFAIWRAVTGAPAMA</sequence>
<proteinExistence type="predicted"/>
<evidence type="ECO:0000256" key="2">
    <source>
        <dbReference type="ARBA" id="ARBA00023125"/>
    </source>
</evidence>
<dbReference type="InterPro" id="IPR052183">
    <property type="entry name" value="IS_Transposase"/>
</dbReference>
<keyword evidence="1" id="KW-0815">Transposition</keyword>
<feature type="compositionally biased region" description="Basic and acidic residues" evidence="4">
    <location>
        <begin position="174"/>
        <end position="184"/>
    </location>
</feature>
<dbReference type="GO" id="GO:0006310">
    <property type="term" value="P:DNA recombination"/>
    <property type="evidence" value="ECO:0007669"/>
    <property type="project" value="UniProtKB-KW"/>
</dbReference>
<protein>
    <submittedName>
        <fullName evidence="6">Mobile element protein</fullName>
    </submittedName>
</protein>
<evidence type="ECO:0000313" key="6">
    <source>
        <dbReference type="EMBL" id="CAA9309319.1"/>
    </source>
</evidence>
<feature type="region of interest" description="Disordered" evidence="4">
    <location>
        <begin position="160"/>
        <end position="184"/>
    </location>
</feature>
<keyword evidence="2" id="KW-0238">DNA-binding</keyword>
<dbReference type="GO" id="GO:0032196">
    <property type="term" value="P:transposition"/>
    <property type="evidence" value="ECO:0007669"/>
    <property type="project" value="UniProtKB-KW"/>
</dbReference>
<dbReference type="AlphaFoldDB" id="A0A6J4KLH7"/>
<organism evidence="6">
    <name type="scientific">uncultured Gemmatimonadaceae bacterium</name>
    <dbReference type="NCBI Taxonomy" id="246130"/>
    <lineage>
        <taxon>Bacteria</taxon>
        <taxon>Pseudomonadati</taxon>
        <taxon>Gemmatimonadota</taxon>
        <taxon>Gemmatimonadia</taxon>
        <taxon>Gemmatimonadales</taxon>
        <taxon>Gemmatimonadaceae</taxon>
        <taxon>environmental samples</taxon>
    </lineage>
</organism>
<evidence type="ECO:0000256" key="3">
    <source>
        <dbReference type="ARBA" id="ARBA00023172"/>
    </source>
</evidence>
<keyword evidence="3" id="KW-0233">DNA recombination</keyword>